<evidence type="ECO:0000313" key="3">
    <source>
        <dbReference type="EMBL" id="MFC5384606.1"/>
    </source>
</evidence>
<sequence>MNCFLSLLGGRMMHLLVRIQSCKKGTSAVEFALIAPVFIVIIAGMVDVGGLLLSRSDVSAAVTAGSNFLLVNADRVATAPEEVARQTAMVAGNRLLASVVVRVTINGGLTVEYSNGKFLTSGSTSSATHCFCPQGEGDSISFGSAVECGKPCGTGGYAGRYVQVAASHGYNPLFGGFGMMSQNGTVSVSSTVNVP</sequence>
<evidence type="ECO:0000259" key="2">
    <source>
        <dbReference type="Pfam" id="PF07811"/>
    </source>
</evidence>
<dbReference type="InterPro" id="IPR012495">
    <property type="entry name" value="TadE-like_dom"/>
</dbReference>
<keyword evidence="4" id="KW-1185">Reference proteome</keyword>
<reference evidence="4" key="1">
    <citation type="journal article" date="2019" name="Int. J. Syst. Evol. Microbiol.">
        <title>The Global Catalogue of Microorganisms (GCM) 10K type strain sequencing project: providing services to taxonomists for standard genome sequencing and annotation.</title>
        <authorList>
            <consortium name="The Broad Institute Genomics Platform"/>
            <consortium name="The Broad Institute Genome Sequencing Center for Infectious Disease"/>
            <person name="Wu L."/>
            <person name="Ma J."/>
        </authorList>
    </citation>
    <scope>NUCLEOTIDE SEQUENCE [LARGE SCALE GENOMIC DNA]</scope>
    <source>
        <strain evidence="4">CGMCC 4.1415</strain>
    </source>
</reference>
<proteinExistence type="predicted"/>
<accession>A0ABW0GSJ2</accession>
<evidence type="ECO:0000313" key="4">
    <source>
        <dbReference type="Proteomes" id="UP001596016"/>
    </source>
</evidence>
<dbReference type="EMBL" id="JBHSLL010000006">
    <property type="protein sequence ID" value="MFC5384606.1"/>
    <property type="molecule type" value="Genomic_DNA"/>
</dbReference>
<evidence type="ECO:0000256" key="1">
    <source>
        <dbReference type="SAM" id="Phobius"/>
    </source>
</evidence>
<protein>
    <submittedName>
        <fullName evidence="3">TadE/TadG family type IV pilus assembly protein</fullName>
    </submittedName>
</protein>
<keyword evidence="1" id="KW-1133">Transmembrane helix</keyword>
<organism evidence="3 4">
    <name type="scientific">Aquamicrobium segne</name>
    <dbReference type="NCBI Taxonomy" id="469547"/>
    <lineage>
        <taxon>Bacteria</taxon>
        <taxon>Pseudomonadati</taxon>
        <taxon>Pseudomonadota</taxon>
        <taxon>Alphaproteobacteria</taxon>
        <taxon>Hyphomicrobiales</taxon>
        <taxon>Phyllobacteriaceae</taxon>
        <taxon>Aquamicrobium</taxon>
    </lineage>
</organism>
<keyword evidence="1" id="KW-0812">Transmembrane</keyword>
<feature type="domain" description="TadE-like" evidence="2">
    <location>
        <begin position="25"/>
        <end position="65"/>
    </location>
</feature>
<gene>
    <name evidence="3" type="ORF">ACFPLB_01360</name>
</gene>
<dbReference type="Pfam" id="PF07811">
    <property type="entry name" value="TadE"/>
    <property type="match status" value="1"/>
</dbReference>
<name>A0ABW0GSJ2_9HYPH</name>
<dbReference type="RefSeq" id="WP_378227456.1">
    <property type="nucleotide sequence ID" value="NZ_JBHSLL010000006.1"/>
</dbReference>
<keyword evidence="1" id="KW-0472">Membrane</keyword>
<dbReference type="Proteomes" id="UP001596016">
    <property type="component" value="Unassembled WGS sequence"/>
</dbReference>
<comment type="caution">
    <text evidence="3">The sequence shown here is derived from an EMBL/GenBank/DDBJ whole genome shotgun (WGS) entry which is preliminary data.</text>
</comment>
<feature type="transmembrane region" description="Helical" evidence="1">
    <location>
        <begin position="28"/>
        <end position="53"/>
    </location>
</feature>